<dbReference type="InterPro" id="IPR044716">
    <property type="entry name" value="LEUNIG-like"/>
</dbReference>
<dbReference type="PANTHER" id="PTHR44376:SF9">
    <property type="entry name" value="TRANSCRIPTIONAL COREPRESSOR LEUNIG_HOMOLOG"/>
    <property type="match status" value="1"/>
</dbReference>
<feature type="compositionally biased region" description="Low complexity" evidence="9">
    <location>
        <begin position="914"/>
        <end position="934"/>
    </location>
</feature>
<dbReference type="SMART" id="SM00320">
    <property type="entry name" value="WD40"/>
    <property type="match status" value="7"/>
</dbReference>
<feature type="compositionally biased region" description="Polar residues" evidence="9">
    <location>
        <begin position="156"/>
        <end position="169"/>
    </location>
</feature>
<dbReference type="Pfam" id="PF00400">
    <property type="entry name" value="WD40"/>
    <property type="match status" value="5"/>
</dbReference>
<evidence type="ECO:0000256" key="2">
    <source>
        <dbReference type="ARBA" id="ARBA00007267"/>
    </source>
</evidence>
<feature type="compositionally biased region" description="Polar residues" evidence="9">
    <location>
        <begin position="884"/>
        <end position="910"/>
    </location>
</feature>
<feature type="repeat" description="WD" evidence="7">
    <location>
        <begin position="1110"/>
        <end position="1144"/>
    </location>
</feature>
<dbReference type="PROSITE" id="PS51634">
    <property type="entry name" value="CRC"/>
    <property type="match status" value="1"/>
</dbReference>
<sequence>MAQSNWEADKMLDTYIYDHLVKKKLHNIAKSFVTEGKVSPDLVAIDAPGGFLFEWWSVFWEMFYARTKEKHDESVVEYGLNVYIFDYLVKKKLHYTAKVFMTEVKVSPDNVAIDDPRGFLSEWWSLFWDVYIAKTNEKHYESTAEAQQGKPKEQMKQPNPINTETSQTHMDPGTIHHGQMVQGNNQGGVSAALQSRTQQTPLINMPPVQHSSSQQQDPLLSQQSQQNNSTGSGNMVGSSNSQLSTPSTHTPVEGDAMTGNMPKGPMMYGSDAIGGLASSANQLWQQGKAEEEQIQMKQLNPVNTETSGTNNHGEMVQRNDQGGDVSAAILKQLKSQTQQTPVITLLDRIFFSVLVTFLHCTKHTGLKLEAGEGESRKRCKCKKSKCLQLLCECFSTGVYCTTEPPCSCTDCFNKPIHEDTVLAPARKKYESRNPFGFAPRVIRSSHSVMKTRVRYHTHISASFLSERITSCNDTQEEEDARKSPASARRKSGCNCKKSNSQKYCQCFKGVRTDSASKLQFPNQQIKIKQLGKSWQCLISSFEDRIRVSKHTDSFGLTQVTRSLAEAMAQSNWEADKMLDVYIYDYLVKKKLHNTAKSFMTEGKVSPDPVAIDAPGGFLFEWWSVFWDIFIARTNEKHSESAAAYIEAQQGKAKEQQMQLQQLQMMRQAQMRRDPSLGGPMNAIVSDGMVGQSNNASAMAAKMYEERMKQPNPMNAETSQPHMDPRMALLKSGTSHHGQMVQGNHQGGVSAALQQLQSRTQQTPEIKSEVNLGASPRQLPVDPSTVYGQGILQSKPGMGSAGLNPGVGVLPLKGWPLTGIDNMRQGLGPQVQKAFLQNQGQFQLSPQQQQQQQIMAQVQGQGNMTNSSVYGDMDTRRFSGLPRGNLNSKDGQQNANDGSIGSPMLSNSSKLINMPQVQQSSSQQQDPLLSQQSQQNNRKRKGPTSSGPANSTGTGNTVGPSNSQPSTPSTHTPVEGVAMTGNMQHVNNMPKGPMMYGSDAIGGLASSANQLLQDDMEPFGDVGALEDNVESFLSQDDGDGGSLFGTLKRNPSEHTETSKVFSFNEVGSIRRSASKVICCNFSSDGKLLASAGHDKKVFVWNMETLHTEIPPEEHGHIITDVRFQPNSTQLATSSFDKTIKIWDVSKPGYFVRTISGHNAPVMSLDFHPKKTDLFCSCDTNNEIRFWSINSANCLRVLQAQGASTQVRFQPKLGQMLAAASENIVSIFDVEQYRGVHSFKGHSSSVHSICWNPTGELVASLSEDSVKVWSAGSGECIHELSSSGNKFHSCVYHPTYPNLLVIGGYQSLELWDTGENKCMTIAAHECVISALAQSSSTGMMASASHDKSVKIWK</sequence>
<accession>A0A8D9GGY6</accession>
<keyword evidence="6" id="KW-0539">Nucleus</keyword>
<feature type="compositionally biased region" description="Low complexity" evidence="9">
    <location>
        <begin position="852"/>
        <end position="861"/>
    </location>
</feature>
<evidence type="ECO:0000256" key="5">
    <source>
        <dbReference type="ARBA" id="ARBA00022737"/>
    </source>
</evidence>
<dbReference type="PROSITE" id="PS50294">
    <property type="entry name" value="WD_REPEATS_REGION"/>
    <property type="match status" value="4"/>
</dbReference>
<keyword evidence="3" id="KW-0217">Developmental protein</keyword>
<comment type="subcellular location">
    <subcellularLocation>
        <location evidence="1">Nucleus</location>
    </subcellularLocation>
</comment>
<keyword evidence="4 7" id="KW-0853">WD repeat</keyword>
<proteinExistence type="inferred from homology"/>
<feature type="compositionally biased region" description="Low complexity" evidence="9">
    <location>
        <begin position="178"/>
        <end position="189"/>
    </location>
</feature>
<dbReference type="InterPro" id="IPR033467">
    <property type="entry name" value="Tesmin/TSO1-like_CXC"/>
</dbReference>
<dbReference type="InterPro" id="IPR005172">
    <property type="entry name" value="CRC"/>
</dbReference>
<organism evidence="11 12">
    <name type="scientific">Brassica campestris</name>
    <name type="common">Field mustard</name>
    <dbReference type="NCBI Taxonomy" id="3711"/>
    <lineage>
        <taxon>Eukaryota</taxon>
        <taxon>Viridiplantae</taxon>
        <taxon>Streptophyta</taxon>
        <taxon>Embryophyta</taxon>
        <taxon>Tracheophyta</taxon>
        <taxon>Spermatophyta</taxon>
        <taxon>Magnoliopsida</taxon>
        <taxon>eudicotyledons</taxon>
        <taxon>Gunneridae</taxon>
        <taxon>Pentapetalae</taxon>
        <taxon>rosids</taxon>
        <taxon>malvids</taxon>
        <taxon>Brassicales</taxon>
        <taxon>Brassicaceae</taxon>
        <taxon>Brassiceae</taxon>
        <taxon>Brassica</taxon>
    </lineage>
</organism>
<dbReference type="PROSITE" id="PS50082">
    <property type="entry name" value="WD_REPEATS_2"/>
    <property type="match status" value="5"/>
</dbReference>
<dbReference type="GO" id="GO:0005634">
    <property type="term" value="C:nucleus"/>
    <property type="evidence" value="ECO:0007669"/>
    <property type="project" value="UniProtKB-SubCell"/>
</dbReference>
<evidence type="ECO:0000256" key="8">
    <source>
        <dbReference type="SAM" id="Coils"/>
    </source>
</evidence>
<dbReference type="PROSITE" id="PS00678">
    <property type="entry name" value="WD_REPEATS_1"/>
    <property type="match status" value="2"/>
</dbReference>
<feature type="repeat" description="WD" evidence="7">
    <location>
        <begin position="1068"/>
        <end position="1103"/>
    </location>
</feature>
<comment type="similarity">
    <text evidence="2">Belongs to the lin-54 family.</text>
</comment>
<dbReference type="Pfam" id="PF03638">
    <property type="entry name" value="TCR"/>
    <property type="match status" value="1"/>
</dbReference>
<gene>
    <name evidence="11" type="ORF">BRAPAZ1V2_A03P18160.2</name>
</gene>
<dbReference type="CDD" id="cd00200">
    <property type="entry name" value="WD40"/>
    <property type="match status" value="1"/>
</dbReference>
<dbReference type="GO" id="GO:0003714">
    <property type="term" value="F:transcription corepressor activity"/>
    <property type="evidence" value="ECO:0007669"/>
    <property type="project" value="InterPro"/>
</dbReference>
<evidence type="ECO:0000259" key="10">
    <source>
        <dbReference type="PROSITE" id="PS51634"/>
    </source>
</evidence>
<feature type="repeat" description="WD" evidence="7">
    <location>
        <begin position="1319"/>
        <end position="1351"/>
    </location>
</feature>
<evidence type="ECO:0000256" key="7">
    <source>
        <dbReference type="PROSITE-ProRule" id="PRU00221"/>
    </source>
</evidence>
<feature type="domain" description="CRC" evidence="10">
    <location>
        <begin position="375"/>
        <end position="530"/>
    </location>
</feature>
<feature type="region of interest" description="Disordered" evidence="9">
    <location>
        <begin position="852"/>
        <end position="975"/>
    </location>
</feature>
<dbReference type="PROSITE" id="PS50896">
    <property type="entry name" value="LISH"/>
    <property type="match status" value="3"/>
</dbReference>
<feature type="repeat" description="WD" evidence="7">
    <location>
        <begin position="1153"/>
        <end position="1195"/>
    </location>
</feature>
<feature type="compositionally biased region" description="Low complexity" evidence="9">
    <location>
        <begin position="209"/>
        <end position="229"/>
    </location>
</feature>
<evidence type="ECO:0000313" key="12">
    <source>
        <dbReference type="Proteomes" id="UP000694005"/>
    </source>
</evidence>
<feature type="compositionally biased region" description="Polar residues" evidence="9">
    <location>
        <begin position="230"/>
        <end position="250"/>
    </location>
</feature>
<dbReference type="InterPro" id="IPR001680">
    <property type="entry name" value="WD40_rpt"/>
</dbReference>
<dbReference type="Gramene" id="A03p18160.2_BraZ1">
    <property type="protein sequence ID" value="A03p18160.2_BraZ1.CDS"/>
    <property type="gene ID" value="A03g18160.2_BraZ1"/>
</dbReference>
<keyword evidence="8" id="KW-0175">Coiled coil</keyword>
<dbReference type="SUPFAM" id="SSF50978">
    <property type="entry name" value="WD40 repeat-like"/>
    <property type="match status" value="1"/>
</dbReference>
<dbReference type="InterPro" id="IPR019775">
    <property type="entry name" value="WD40_repeat_CS"/>
</dbReference>
<evidence type="ECO:0000256" key="1">
    <source>
        <dbReference type="ARBA" id="ARBA00004123"/>
    </source>
</evidence>
<dbReference type="Proteomes" id="UP000694005">
    <property type="component" value="Chromosome A03"/>
</dbReference>
<evidence type="ECO:0000256" key="6">
    <source>
        <dbReference type="ARBA" id="ARBA00023242"/>
    </source>
</evidence>
<dbReference type="PANTHER" id="PTHR44376">
    <property type="entry name" value="TRANSCRIPTIONAL REGULATOR OF FILAMENTOUS GROWTH FLO8"/>
    <property type="match status" value="1"/>
</dbReference>
<evidence type="ECO:0000256" key="4">
    <source>
        <dbReference type="ARBA" id="ARBA00022574"/>
    </source>
</evidence>
<feature type="region of interest" description="Disordered" evidence="9">
    <location>
        <begin position="203"/>
        <end position="263"/>
    </location>
</feature>
<keyword evidence="5" id="KW-0677">Repeat</keyword>
<evidence type="ECO:0000256" key="3">
    <source>
        <dbReference type="ARBA" id="ARBA00022473"/>
    </source>
</evidence>
<dbReference type="InterPro" id="IPR015943">
    <property type="entry name" value="WD40/YVTN_repeat-like_dom_sf"/>
</dbReference>
<reference evidence="11 12" key="1">
    <citation type="submission" date="2021-07" db="EMBL/GenBank/DDBJ databases">
        <authorList>
            <consortium name="Genoscope - CEA"/>
            <person name="William W."/>
        </authorList>
    </citation>
    <scope>NUCLEOTIDE SEQUENCE [LARGE SCALE GENOMIC DNA]</scope>
</reference>
<dbReference type="InterPro" id="IPR006594">
    <property type="entry name" value="LisH"/>
</dbReference>
<dbReference type="SMART" id="SM00667">
    <property type="entry name" value="LisH"/>
    <property type="match status" value="3"/>
</dbReference>
<dbReference type="SMART" id="SM01114">
    <property type="entry name" value="CXC"/>
    <property type="match status" value="1"/>
</dbReference>
<feature type="compositionally biased region" description="Polar residues" evidence="9">
    <location>
        <begin position="942"/>
        <end position="971"/>
    </location>
</feature>
<feature type="repeat" description="WD" evidence="7">
    <location>
        <begin position="1237"/>
        <end position="1277"/>
    </location>
</feature>
<dbReference type="Gene3D" id="2.130.10.10">
    <property type="entry name" value="YVTN repeat-like/Quinoprotein amine dehydrogenase"/>
    <property type="match status" value="2"/>
</dbReference>
<dbReference type="InterPro" id="IPR020472">
    <property type="entry name" value="WD40_PAC1"/>
</dbReference>
<dbReference type="EMBL" id="LS974619">
    <property type="protein sequence ID" value="CAG7880473.1"/>
    <property type="molecule type" value="Genomic_DNA"/>
</dbReference>
<dbReference type="InterPro" id="IPR036322">
    <property type="entry name" value="WD40_repeat_dom_sf"/>
</dbReference>
<dbReference type="Pfam" id="PF08513">
    <property type="entry name" value="LisH"/>
    <property type="match status" value="2"/>
</dbReference>
<feature type="coiled-coil region" evidence="8">
    <location>
        <begin position="645"/>
        <end position="672"/>
    </location>
</feature>
<dbReference type="PRINTS" id="PR00320">
    <property type="entry name" value="GPROTEINBRPT"/>
</dbReference>
<evidence type="ECO:0000313" key="11">
    <source>
        <dbReference type="EMBL" id="CAG7880473.1"/>
    </source>
</evidence>
<protein>
    <recommendedName>
        <fullName evidence="10">CRC domain-containing protein</fullName>
    </recommendedName>
</protein>
<evidence type="ECO:0000256" key="9">
    <source>
        <dbReference type="SAM" id="MobiDB-lite"/>
    </source>
</evidence>
<feature type="region of interest" description="Disordered" evidence="9">
    <location>
        <begin position="142"/>
        <end position="191"/>
    </location>
</feature>
<name>A0A8D9GGY6_BRACM</name>